<evidence type="ECO:0000256" key="13">
    <source>
        <dbReference type="SAM" id="Phobius"/>
    </source>
</evidence>
<evidence type="ECO:0000313" key="17">
    <source>
        <dbReference type="Proteomes" id="UP000095228"/>
    </source>
</evidence>
<comment type="subunit">
    <text evidence="9">At low DSF concentrations, interacts with RpfF.</text>
</comment>
<evidence type="ECO:0000256" key="8">
    <source>
        <dbReference type="ARBA" id="ARBA00023012"/>
    </source>
</evidence>
<dbReference type="SMART" id="SM00448">
    <property type="entry name" value="REC"/>
    <property type="match status" value="1"/>
</dbReference>
<feature type="transmembrane region" description="Helical" evidence="13">
    <location>
        <begin position="120"/>
        <end position="138"/>
    </location>
</feature>
<dbReference type="PROSITE" id="PS50109">
    <property type="entry name" value="HIS_KIN"/>
    <property type="match status" value="1"/>
</dbReference>
<dbReference type="InterPro" id="IPR005467">
    <property type="entry name" value="His_kinase_dom"/>
</dbReference>
<keyword evidence="8" id="KW-0902">Two-component regulatory system</keyword>
<keyword evidence="17" id="KW-1185">Reference proteome</keyword>
<dbReference type="FunFam" id="3.30.565.10:FF:000010">
    <property type="entry name" value="Sensor histidine kinase RcsC"/>
    <property type="match status" value="1"/>
</dbReference>
<keyword evidence="6 16" id="KW-0418">Kinase</keyword>
<dbReference type="PRINTS" id="PR00344">
    <property type="entry name" value="BCTRLSENSOR"/>
</dbReference>
<gene>
    <name evidence="16" type="primary">luxQ_5</name>
    <name evidence="16" type="ORF">Verru16b_03353</name>
</gene>
<dbReference type="InterPro" id="IPR004358">
    <property type="entry name" value="Sig_transdc_His_kin-like_C"/>
</dbReference>
<dbReference type="Proteomes" id="UP000095228">
    <property type="component" value="Chromosome"/>
</dbReference>
<dbReference type="InterPro" id="IPR003594">
    <property type="entry name" value="HATPase_dom"/>
</dbReference>
<dbReference type="SMART" id="SM00388">
    <property type="entry name" value="HisKA"/>
    <property type="match status" value="1"/>
</dbReference>
<dbReference type="SUPFAM" id="SSF47384">
    <property type="entry name" value="Homodimeric domain of signal transducing histidine kinase"/>
    <property type="match status" value="1"/>
</dbReference>
<organism evidence="16 17">
    <name type="scientific">Lacunisphaera limnophila</name>
    <dbReference type="NCBI Taxonomy" id="1838286"/>
    <lineage>
        <taxon>Bacteria</taxon>
        <taxon>Pseudomonadati</taxon>
        <taxon>Verrucomicrobiota</taxon>
        <taxon>Opitutia</taxon>
        <taxon>Opitutales</taxon>
        <taxon>Opitutaceae</taxon>
        <taxon>Lacunisphaera</taxon>
    </lineage>
</organism>
<evidence type="ECO:0000256" key="11">
    <source>
        <dbReference type="PROSITE-ProRule" id="PRU00169"/>
    </source>
</evidence>
<keyword evidence="13" id="KW-1133">Transmembrane helix</keyword>
<proteinExistence type="predicted"/>
<feature type="transmembrane region" description="Helical" evidence="13">
    <location>
        <begin position="53"/>
        <end position="71"/>
    </location>
</feature>
<name>A0A1D8AZD5_9BACT</name>
<dbReference type="CDD" id="cd00082">
    <property type="entry name" value="HisKA"/>
    <property type="match status" value="1"/>
</dbReference>
<evidence type="ECO:0000256" key="7">
    <source>
        <dbReference type="ARBA" id="ARBA00022840"/>
    </source>
</evidence>
<evidence type="ECO:0000256" key="2">
    <source>
        <dbReference type="ARBA" id="ARBA00012438"/>
    </source>
</evidence>
<feature type="transmembrane region" description="Helical" evidence="13">
    <location>
        <begin position="167"/>
        <end position="186"/>
    </location>
</feature>
<dbReference type="Pfam" id="PF00512">
    <property type="entry name" value="HisKA"/>
    <property type="match status" value="1"/>
</dbReference>
<dbReference type="Gene3D" id="3.40.50.2300">
    <property type="match status" value="1"/>
</dbReference>
<dbReference type="InterPro" id="IPR003661">
    <property type="entry name" value="HisK_dim/P_dom"/>
</dbReference>
<dbReference type="Gene3D" id="3.30.565.10">
    <property type="entry name" value="Histidine kinase-like ATPase, C-terminal domain"/>
    <property type="match status" value="1"/>
</dbReference>
<comment type="catalytic activity">
    <reaction evidence="1">
        <text>ATP + protein L-histidine = ADP + protein N-phospho-L-histidine.</text>
        <dbReference type="EC" id="2.7.13.3"/>
    </reaction>
</comment>
<dbReference type="InterPro" id="IPR036890">
    <property type="entry name" value="HATPase_C_sf"/>
</dbReference>
<dbReference type="SUPFAM" id="SSF52172">
    <property type="entry name" value="CheY-like"/>
    <property type="match status" value="1"/>
</dbReference>
<keyword evidence="13" id="KW-0472">Membrane</keyword>
<dbReference type="InterPro" id="IPR011006">
    <property type="entry name" value="CheY-like_superfamily"/>
</dbReference>
<reference evidence="16 17" key="1">
    <citation type="submission" date="2016-06" db="EMBL/GenBank/DDBJ databases">
        <title>Three novel species with peptidoglycan cell walls form the new genus Lacunisphaera gen. nov. in the family Opitutaceae of the verrucomicrobial subdivision 4.</title>
        <authorList>
            <person name="Rast P."/>
            <person name="Gloeckner I."/>
            <person name="Jogler M."/>
            <person name="Boedeker C."/>
            <person name="Jeske O."/>
            <person name="Wiegand S."/>
            <person name="Reinhardt R."/>
            <person name="Schumann P."/>
            <person name="Rohde M."/>
            <person name="Spring S."/>
            <person name="Gloeckner F.O."/>
            <person name="Jogler C."/>
        </authorList>
    </citation>
    <scope>NUCLEOTIDE SEQUENCE [LARGE SCALE GENOMIC DNA]</scope>
    <source>
        <strain evidence="16 17">IG16b</strain>
    </source>
</reference>
<dbReference type="Pfam" id="PF02518">
    <property type="entry name" value="HATPase_c"/>
    <property type="match status" value="1"/>
</dbReference>
<dbReference type="FunFam" id="1.10.287.130:FF:000002">
    <property type="entry name" value="Two-component osmosensing histidine kinase"/>
    <property type="match status" value="1"/>
</dbReference>
<dbReference type="GO" id="GO:0000155">
    <property type="term" value="F:phosphorelay sensor kinase activity"/>
    <property type="evidence" value="ECO:0007669"/>
    <property type="project" value="InterPro"/>
</dbReference>
<dbReference type="Pfam" id="PF00072">
    <property type="entry name" value="Response_reg"/>
    <property type="match status" value="1"/>
</dbReference>
<keyword evidence="7" id="KW-0067">ATP-binding</keyword>
<evidence type="ECO:0000256" key="1">
    <source>
        <dbReference type="ARBA" id="ARBA00000085"/>
    </source>
</evidence>
<dbReference type="KEGG" id="obg:Verru16b_03353"/>
<dbReference type="STRING" id="1838286.Verru16b_03353"/>
<dbReference type="InterPro" id="IPR001789">
    <property type="entry name" value="Sig_transdc_resp-reg_receiver"/>
</dbReference>
<dbReference type="InterPro" id="IPR036097">
    <property type="entry name" value="HisK_dim/P_sf"/>
</dbReference>
<evidence type="ECO:0000256" key="12">
    <source>
        <dbReference type="SAM" id="Coils"/>
    </source>
</evidence>
<keyword evidence="3 11" id="KW-0597">Phosphoprotein</keyword>
<feature type="transmembrane region" description="Helical" evidence="13">
    <location>
        <begin position="92"/>
        <end position="114"/>
    </location>
</feature>
<feature type="coiled-coil region" evidence="12">
    <location>
        <begin position="203"/>
        <end position="251"/>
    </location>
</feature>
<dbReference type="GO" id="GO:0005524">
    <property type="term" value="F:ATP binding"/>
    <property type="evidence" value="ECO:0007669"/>
    <property type="project" value="UniProtKB-KW"/>
</dbReference>
<dbReference type="CDD" id="cd17546">
    <property type="entry name" value="REC_hyHK_CKI1_RcsC-like"/>
    <property type="match status" value="1"/>
</dbReference>
<dbReference type="OrthoDB" id="9809348at2"/>
<evidence type="ECO:0000256" key="10">
    <source>
        <dbReference type="ARBA" id="ARBA00068150"/>
    </source>
</evidence>
<dbReference type="EMBL" id="CP016094">
    <property type="protein sequence ID" value="AOS46253.1"/>
    <property type="molecule type" value="Genomic_DNA"/>
</dbReference>
<evidence type="ECO:0000256" key="3">
    <source>
        <dbReference type="ARBA" id="ARBA00022553"/>
    </source>
</evidence>
<dbReference type="SMART" id="SM00387">
    <property type="entry name" value="HATPase_c"/>
    <property type="match status" value="1"/>
</dbReference>
<keyword evidence="13" id="KW-0812">Transmembrane</keyword>
<dbReference type="RefSeq" id="WP_069963327.1">
    <property type="nucleotide sequence ID" value="NZ_CP016094.1"/>
</dbReference>
<feature type="modified residue" description="4-aspartylphosphate" evidence="11">
    <location>
        <position position="551"/>
    </location>
</feature>
<evidence type="ECO:0000256" key="9">
    <source>
        <dbReference type="ARBA" id="ARBA00064003"/>
    </source>
</evidence>
<dbReference type="SUPFAM" id="SSF55874">
    <property type="entry name" value="ATPase domain of HSP90 chaperone/DNA topoisomerase II/histidine kinase"/>
    <property type="match status" value="1"/>
</dbReference>
<evidence type="ECO:0000256" key="6">
    <source>
        <dbReference type="ARBA" id="ARBA00022777"/>
    </source>
</evidence>
<keyword evidence="12" id="KW-0175">Coiled coil</keyword>
<dbReference type="PATRIC" id="fig|1838286.3.peg.3392"/>
<dbReference type="CDD" id="cd16922">
    <property type="entry name" value="HATPase_EvgS-ArcB-TorS-like"/>
    <property type="match status" value="1"/>
</dbReference>
<accession>A0A1D8AZD5</accession>
<keyword evidence="5" id="KW-0547">Nucleotide-binding</keyword>
<dbReference type="PANTHER" id="PTHR45339:SF6">
    <property type="entry name" value="SENSORY HISTIDINE PROTEIN KINASE"/>
    <property type="match status" value="1"/>
</dbReference>
<sequence length="622" mass="67385">MEPSVPTTAPDSAQRVEAELVRQGYADLPAGLGATVLATGGLAWVAAKPDTGNLVWVWLGLMTLLSASRGLSVYLYRRTAHGPGRHRPWNRLFILGSALAGLGWGFAAWVFYPILSVEELPLLILIVAGITAGATRSLGPNLPACWAFQLLSMAPLIARMLQGGGTAHSIMGVLAVLYTAFLIAMGRSYHRSLSNSQRLGFEFADLAAELREEKIQIDALNRDLIEEVASRRQVEAELRAAKERAEAANQAKGEFLATMSHEIRTPMNGILGMLDLLNTPALTPAQREQVDTAAASADSLLRLLNDILDFSKIESGRLDFESIPFRPAAVAEDTLDLLRPRAAAKSLELDFAAEPAARLRVLGDPMRFRQVLLNLVGNAVKFSEHGQVGLQLLGAEAEPGRVRLTVRVRDHGIGMSEETRARLFEPFRQADSSMSRRYGGSGLGLAISQKLVEGMGGQITARSELGQGSLFEFTLTLPTAKERNTPLPFAVNSTLPKQFDARILVVEDDVVNQRVITLMLQRLGLHCQVVPDGPSALNALEAGAWDLVFMDCQLPGIDGLETTRRARLMLGGRELPIVALTANARAEDRTACLASGMDDFLAKPVRSDALQTCLARWLHPAS</sequence>
<keyword evidence="4 16" id="KW-0808">Transferase</keyword>
<evidence type="ECO:0000259" key="14">
    <source>
        <dbReference type="PROSITE" id="PS50109"/>
    </source>
</evidence>
<dbReference type="AlphaFoldDB" id="A0A1D8AZD5"/>
<protein>
    <recommendedName>
        <fullName evidence="10">Sensory/regulatory protein RpfC</fullName>
        <ecNumber evidence="2">2.7.13.3</ecNumber>
    </recommendedName>
</protein>
<evidence type="ECO:0000313" key="16">
    <source>
        <dbReference type="EMBL" id="AOS46253.1"/>
    </source>
</evidence>
<dbReference type="Gene3D" id="1.10.287.130">
    <property type="match status" value="1"/>
</dbReference>
<dbReference type="EC" id="2.7.13.3" evidence="2"/>
<evidence type="ECO:0000256" key="4">
    <source>
        <dbReference type="ARBA" id="ARBA00022679"/>
    </source>
</evidence>
<evidence type="ECO:0000259" key="15">
    <source>
        <dbReference type="PROSITE" id="PS50110"/>
    </source>
</evidence>
<feature type="domain" description="Response regulatory" evidence="15">
    <location>
        <begin position="502"/>
        <end position="618"/>
    </location>
</feature>
<evidence type="ECO:0000256" key="5">
    <source>
        <dbReference type="ARBA" id="ARBA00022741"/>
    </source>
</evidence>
<dbReference type="PANTHER" id="PTHR45339">
    <property type="entry name" value="HYBRID SIGNAL TRANSDUCTION HISTIDINE KINASE J"/>
    <property type="match status" value="1"/>
</dbReference>
<feature type="domain" description="Histidine kinase" evidence="14">
    <location>
        <begin position="258"/>
        <end position="479"/>
    </location>
</feature>
<dbReference type="PROSITE" id="PS50110">
    <property type="entry name" value="RESPONSE_REGULATORY"/>
    <property type="match status" value="1"/>
</dbReference>